<dbReference type="GO" id="GO:0016776">
    <property type="term" value="F:phosphotransferase activity, phosphate group as acceptor"/>
    <property type="evidence" value="ECO:0007669"/>
    <property type="project" value="InterPro"/>
</dbReference>
<organism evidence="3 4">
    <name type="scientific">Mobiluncus porci</name>
    <dbReference type="NCBI Taxonomy" id="2652278"/>
    <lineage>
        <taxon>Bacteria</taxon>
        <taxon>Bacillati</taxon>
        <taxon>Actinomycetota</taxon>
        <taxon>Actinomycetes</taxon>
        <taxon>Actinomycetales</taxon>
        <taxon>Actinomycetaceae</taxon>
        <taxon>Mobiluncus</taxon>
    </lineage>
</organism>
<feature type="domain" description="Polyphosphate kinase-2-related" evidence="2">
    <location>
        <begin position="46"/>
        <end position="273"/>
    </location>
</feature>
<dbReference type="Proteomes" id="UP000442535">
    <property type="component" value="Unassembled WGS sequence"/>
</dbReference>
<dbReference type="NCBIfam" id="TIGR03709">
    <property type="entry name" value="PPK2_rel_1"/>
    <property type="match status" value="1"/>
</dbReference>
<comment type="caution">
    <text evidence="3">The sequence shown here is derived from an EMBL/GenBank/DDBJ whole genome shotgun (WGS) entry which is preliminary data.</text>
</comment>
<accession>A0A7K0JZJ6</accession>
<dbReference type="PANTHER" id="PTHR34383:SF3">
    <property type="entry name" value="POLYPHOSPHATE:AMP PHOSPHOTRANSFERASE"/>
    <property type="match status" value="1"/>
</dbReference>
<dbReference type="RefSeq" id="WP_154542541.1">
    <property type="nucleotide sequence ID" value="NZ_VUMY01000001.1"/>
</dbReference>
<evidence type="ECO:0000313" key="3">
    <source>
        <dbReference type="EMBL" id="MST48657.1"/>
    </source>
</evidence>
<dbReference type="SUPFAM" id="SSF52540">
    <property type="entry name" value="P-loop containing nucleoside triphosphate hydrolases"/>
    <property type="match status" value="1"/>
</dbReference>
<dbReference type="InterPro" id="IPR022488">
    <property type="entry name" value="PPK2-related"/>
</dbReference>
<evidence type="ECO:0000256" key="1">
    <source>
        <dbReference type="SAM" id="MobiDB-lite"/>
    </source>
</evidence>
<sequence length="296" mass="33470">MAKKDKKTDSSEAESLLELLRVPSGEVDVLRDFDPRATPGYPGKGKKDADEELEALDPELSDLQERLYAASTVDDMKAPSVLLILQGLDTAGKGGVIRHAVGMVDPQGIQLASFKRPTEEELAHDFLWRIEKQLPKPGKLGIFDRSQYEDVLIQRVEQFAPPEEIERRYGAINDFEARVAESGTKIVKCFLNVSRGEQRGRLMTRLEDPEKLYKYNPGDVNTASKFDAYMEAYSIALTRCNTEIAPWYVIPSDRKWYRNWAVAKLLIETMREMELGWPAADFDIATEKARVSALPE</sequence>
<dbReference type="InterPro" id="IPR022300">
    <property type="entry name" value="PPK2-rel_1"/>
</dbReference>
<name>A0A7K0JZJ6_9ACTO</name>
<keyword evidence="3" id="KW-0808">Transferase</keyword>
<dbReference type="PANTHER" id="PTHR34383">
    <property type="entry name" value="POLYPHOSPHATE:AMP PHOSPHOTRANSFERASE-RELATED"/>
    <property type="match status" value="1"/>
</dbReference>
<keyword evidence="3" id="KW-0418">Kinase</keyword>
<proteinExistence type="predicted"/>
<gene>
    <name evidence="3" type="ORF">FYJ63_00010</name>
</gene>
<dbReference type="AlphaFoldDB" id="A0A7K0JZJ6"/>
<evidence type="ECO:0000259" key="2">
    <source>
        <dbReference type="Pfam" id="PF03976"/>
    </source>
</evidence>
<reference evidence="3 4" key="1">
    <citation type="submission" date="2019-08" db="EMBL/GenBank/DDBJ databases">
        <title>In-depth cultivation of the pig gut microbiome towards novel bacterial diversity and tailored functional studies.</title>
        <authorList>
            <person name="Wylensek D."/>
            <person name="Hitch T.C.A."/>
            <person name="Clavel T."/>
        </authorList>
    </citation>
    <scope>NUCLEOTIDE SEQUENCE [LARGE SCALE GENOMIC DNA]</scope>
    <source>
        <strain evidence="3 4">RF-GAM-744-WT-7</strain>
    </source>
</reference>
<dbReference type="EMBL" id="VUMY01000001">
    <property type="protein sequence ID" value="MST48657.1"/>
    <property type="molecule type" value="Genomic_DNA"/>
</dbReference>
<dbReference type="Gene3D" id="3.40.50.300">
    <property type="entry name" value="P-loop containing nucleotide triphosphate hydrolases"/>
    <property type="match status" value="1"/>
</dbReference>
<dbReference type="Pfam" id="PF03976">
    <property type="entry name" value="PPK2"/>
    <property type="match status" value="1"/>
</dbReference>
<evidence type="ECO:0000313" key="4">
    <source>
        <dbReference type="Proteomes" id="UP000442535"/>
    </source>
</evidence>
<dbReference type="GO" id="GO:0016301">
    <property type="term" value="F:kinase activity"/>
    <property type="evidence" value="ECO:0007669"/>
    <property type="project" value="UniProtKB-KW"/>
</dbReference>
<keyword evidence="4" id="KW-1185">Reference proteome</keyword>
<feature type="region of interest" description="Disordered" evidence="1">
    <location>
        <begin position="31"/>
        <end position="50"/>
    </location>
</feature>
<dbReference type="InterPro" id="IPR027417">
    <property type="entry name" value="P-loop_NTPase"/>
</dbReference>
<protein>
    <submittedName>
        <fullName evidence="3">Polyphosphate kinase 2 family protein</fullName>
    </submittedName>
</protein>
<dbReference type="GO" id="GO:0006797">
    <property type="term" value="P:polyphosphate metabolic process"/>
    <property type="evidence" value="ECO:0007669"/>
    <property type="project" value="InterPro"/>
</dbReference>